<dbReference type="InterPro" id="IPR000611">
    <property type="entry name" value="NPY_rcpt"/>
</dbReference>
<evidence type="ECO:0000313" key="13">
    <source>
        <dbReference type="Proteomes" id="UP000499080"/>
    </source>
</evidence>
<feature type="domain" description="G-protein coupled receptors family 1 profile" evidence="11">
    <location>
        <begin position="94"/>
        <end position="353"/>
    </location>
</feature>
<protein>
    <submittedName>
        <fullName evidence="12">Putative G-protein coupled receptor 83</fullName>
    </submittedName>
</protein>
<dbReference type="OrthoDB" id="10037617at2759"/>
<name>A0A4Y2SPP7_ARAVE</name>
<gene>
    <name evidence="12" type="primary">GPR83</name>
    <name evidence="12" type="ORF">AVEN_212438_1</name>
</gene>
<dbReference type="PRINTS" id="PR01012">
    <property type="entry name" value="NRPEPTIDEYR"/>
</dbReference>
<evidence type="ECO:0000256" key="10">
    <source>
        <dbReference type="SAM" id="Phobius"/>
    </source>
</evidence>
<feature type="transmembrane region" description="Helical" evidence="10">
    <location>
        <begin position="153"/>
        <end position="173"/>
    </location>
</feature>
<evidence type="ECO:0000256" key="2">
    <source>
        <dbReference type="ARBA" id="ARBA00010663"/>
    </source>
</evidence>
<dbReference type="InterPro" id="IPR000276">
    <property type="entry name" value="GPCR_Rhodpsn"/>
</dbReference>
<comment type="caution">
    <text evidence="12">The sequence shown here is derived from an EMBL/GenBank/DDBJ whole genome shotgun (WGS) entry which is preliminary data.</text>
</comment>
<comment type="similarity">
    <text evidence="2 9">Belongs to the G-protein coupled receptor 1 family.</text>
</comment>
<dbReference type="PANTHER" id="PTHR24235">
    <property type="entry name" value="NEUROPEPTIDE Y RECEPTOR"/>
    <property type="match status" value="1"/>
</dbReference>
<evidence type="ECO:0000256" key="9">
    <source>
        <dbReference type="RuleBase" id="RU000688"/>
    </source>
</evidence>
<keyword evidence="3 9" id="KW-0812">Transmembrane</keyword>
<evidence type="ECO:0000256" key="1">
    <source>
        <dbReference type="ARBA" id="ARBA00004141"/>
    </source>
</evidence>
<dbReference type="PRINTS" id="PR00237">
    <property type="entry name" value="GPCRRHODOPSN"/>
</dbReference>
<keyword evidence="6 10" id="KW-0472">Membrane</keyword>
<keyword evidence="4 10" id="KW-1133">Transmembrane helix</keyword>
<evidence type="ECO:0000256" key="4">
    <source>
        <dbReference type="ARBA" id="ARBA00022989"/>
    </source>
</evidence>
<feature type="transmembrane region" description="Helical" evidence="10">
    <location>
        <begin position="115"/>
        <end position="133"/>
    </location>
</feature>
<proteinExistence type="inferred from homology"/>
<dbReference type="PROSITE" id="PS00237">
    <property type="entry name" value="G_PROTEIN_RECEP_F1_1"/>
    <property type="match status" value="1"/>
</dbReference>
<dbReference type="SUPFAM" id="SSF81321">
    <property type="entry name" value="Family A G protein-coupled receptor-like"/>
    <property type="match status" value="1"/>
</dbReference>
<dbReference type="EMBL" id="BGPR01022648">
    <property type="protein sequence ID" value="GBN89149.1"/>
    <property type="molecule type" value="Genomic_DNA"/>
</dbReference>
<dbReference type="Proteomes" id="UP000499080">
    <property type="component" value="Unassembled WGS sequence"/>
</dbReference>
<dbReference type="Pfam" id="PF00001">
    <property type="entry name" value="7tm_1"/>
    <property type="match status" value="1"/>
</dbReference>
<dbReference type="PANTHER" id="PTHR24235:SF29">
    <property type="entry name" value="GH23382P"/>
    <property type="match status" value="1"/>
</dbReference>
<evidence type="ECO:0000256" key="3">
    <source>
        <dbReference type="ARBA" id="ARBA00022692"/>
    </source>
</evidence>
<keyword evidence="5 9" id="KW-0297">G-protein coupled receptor</keyword>
<evidence type="ECO:0000256" key="5">
    <source>
        <dbReference type="ARBA" id="ARBA00023040"/>
    </source>
</evidence>
<evidence type="ECO:0000259" key="11">
    <source>
        <dbReference type="PROSITE" id="PS50262"/>
    </source>
</evidence>
<sequence>MMSDFNVSKWHEPADVIIQKLICMIRLRAGQNCTLNAPSSSYCENNEMVNDSAIVNTIAKYYSQHYNEFQENSNLLNAIVIFFYALIIFVSFFGNLIVCKIVFTGSGKKSTTNLYIGNLSISDLMMTTINIPLQLAEVLIRNWPLGFFLCKCLHIFGGMSVATSTLTMAFIALDRYQVIAHPLKPRPSYKTTIYKIVFIWIAAFILSFPYSLMSHVTNQLSYDNITRCTVKYPCPDYVYRQIFTLIALVSQFAGPLTVSIITYVKICIIIWKRKSIGAVTVDQQIYQQEAKWKTIKMLIIVLIVFVVCWLPMNIYHAYQDARGEQGFNKHNSAVWFACHWFAMSSVCCNPFIYCWLNDKFRKVAKSHLQWILIIKRARFQEPGLNFLVRNCEMRLTVSTNTNSSVKFSAFSSQSNEFPTVRYEKQLSLQTAQNDEDSKQTVSHAIIAKTTEDAISSAKQSPKQNNLINKHYLSQEKRYTNSTVPESFV</sequence>
<feature type="transmembrane region" description="Helical" evidence="10">
    <location>
        <begin position="297"/>
        <end position="318"/>
    </location>
</feature>
<dbReference type="InterPro" id="IPR017452">
    <property type="entry name" value="GPCR_Rhodpsn_7TM"/>
</dbReference>
<keyword evidence="13" id="KW-1185">Reference proteome</keyword>
<feature type="transmembrane region" description="Helical" evidence="10">
    <location>
        <begin position="333"/>
        <end position="356"/>
    </location>
</feature>
<dbReference type="GO" id="GO:0005886">
    <property type="term" value="C:plasma membrane"/>
    <property type="evidence" value="ECO:0007669"/>
    <property type="project" value="TreeGrafter"/>
</dbReference>
<dbReference type="AlphaFoldDB" id="A0A4Y2SPP7"/>
<evidence type="ECO:0000256" key="7">
    <source>
        <dbReference type="ARBA" id="ARBA00023170"/>
    </source>
</evidence>
<reference evidence="12 13" key="1">
    <citation type="journal article" date="2019" name="Sci. Rep.">
        <title>Orb-weaving spider Araneus ventricosus genome elucidates the spidroin gene catalogue.</title>
        <authorList>
            <person name="Kono N."/>
            <person name="Nakamura H."/>
            <person name="Ohtoshi R."/>
            <person name="Moran D.A.P."/>
            <person name="Shinohara A."/>
            <person name="Yoshida Y."/>
            <person name="Fujiwara M."/>
            <person name="Mori M."/>
            <person name="Tomita M."/>
            <person name="Arakawa K."/>
        </authorList>
    </citation>
    <scope>NUCLEOTIDE SEQUENCE [LARGE SCALE GENOMIC DNA]</scope>
</reference>
<feature type="transmembrane region" description="Helical" evidence="10">
    <location>
        <begin position="242"/>
        <end position="264"/>
    </location>
</feature>
<feature type="transmembrane region" description="Helical" evidence="10">
    <location>
        <begin position="193"/>
        <end position="212"/>
    </location>
</feature>
<feature type="transmembrane region" description="Helical" evidence="10">
    <location>
        <begin position="75"/>
        <end position="103"/>
    </location>
</feature>
<keyword evidence="7 9" id="KW-0675">Receptor</keyword>
<evidence type="ECO:0000313" key="12">
    <source>
        <dbReference type="EMBL" id="GBN89149.1"/>
    </source>
</evidence>
<dbReference type="GO" id="GO:0004983">
    <property type="term" value="F:neuropeptide Y receptor activity"/>
    <property type="evidence" value="ECO:0007669"/>
    <property type="project" value="InterPro"/>
</dbReference>
<accession>A0A4Y2SPP7</accession>
<organism evidence="12 13">
    <name type="scientific">Araneus ventricosus</name>
    <name type="common">Orbweaver spider</name>
    <name type="synonym">Epeira ventricosa</name>
    <dbReference type="NCBI Taxonomy" id="182803"/>
    <lineage>
        <taxon>Eukaryota</taxon>
        <taxon>Metazoa</taxon>
        <taxon>Ecdysozoa</taxon>
        <taxon>Arthropoda</taxon>
        <taxon>Chelicerata</taxon>
        <taxon>Arachnida</taxon>
        <taxon>Araneae</taxon>
        <taxon>Araneomorphae</taxon>
        <taxon>Entelegynae</taxon>
        <taxon>Araneoidea</taxon>
        <taxon>Araneidae</taxon>
        <taxon>Araneus</taxon>
    </lineage>
</organism>
<dbReference type="PROSITE" id="PS50262">
    <property type="entry name" value="G_PROTEIN_RECEP_F1_2"/>
    <property type="match status" value="1"/>
</dbReference>
<comment type="subcellular location">
    <subcellularLocation>
        <location evidence="1">Membrane</location>
        <topology evidence="1">Multi-pass membrane protein</topology>
    </subcellularLocation>
</comment>
<dbReference type="SMART" id="SM01381">
    <property type="entry name" value="7TM_GPCR_Srsx"/>
    <property type="match status" value="1"/>
</dbReference>
<keyword evidence="8 9" id="KW-0807">Transducer</keyword>
<dbReference type="GO" id="GO:0042923">
    <property type="term" value="F:neuropeptide binding"/>
    <property type="evidence" value="ECO:0007669"/>
    <property type="project" value="TreeGrafter"/>
</dbReference>
<evidence type="ECO:0000256" key="6">
    <source>
        <dbReference type="ARBA" id="ARBA00023136"/>
    </source>
</evidence>
<dbReference type="Gene3D" id="1.20.1070.10">
    <property type="entry name" value="Rhodopsin 7-helix transmembrane proteins"/>
    <property type="match status" value="1"/>
</dbReference>
<evidence type="ECO:0000256" key="8">
    <source>
        <dbReference type="ARBA" id="ARBA00023224"/>
    </source>
</evidence>
<dbReference type="GO" id="GO:0043005">
    <property type="term" value="C:neuron projection"/>
    <property type="evidence" value="ECO:0007669"/>
    <property type="project" value="TreeGrafter"/>
</dbReference>